<evidence type="ECO:0000256" key="3">
    <source>
        <dbReference type="ARBA" id="ARBA00009034"/>
    </source>
</evidence>
<keyword evidence="11" id="KW-1185">Reference proteome</keyword>
<keyword evidence="8" id="KW-1015">Disulfide bond</keyword>
<reference evidence="10 11" key="1">
    <citation type="journal article" date="2021" name="Cell">
        <title>Tracing the genetic footprints of vertebrate landing in non-teleost ray-finned fishes.</title>
        <authorList>
            <person name="Bi X."/>
            <person name="Wang K."/>
            <person name="Yang L."/>
            <person name="Pan H."/>
            <person name="Jiang H."/>
            <person name="Wei Q."/>
            <person name="Fang M."/>
            <person name="Yu H."/>
            <person name="Zhu C."/>
            <person name="Cai Y."/>
            <person name="He Y."/>
            <person name="Gan X."/>
            <person name="Zeng H."/>
            <person name="Yu D."/>
            <person name="Zhu Y."/>
            <person name="Jiang H."/>
            <person name="Qiu Q."/>
            <person name="Yang H."/>
            <person name="Zhang Y.E."/>
            <person name="Wang W."/>
            <person name="Zhu M."/>
            <person name="He S."/>
            <person name="Zhang G."/>
        </authorList>
    </citation>
    <scope>NUCLEOTIDE SEQUENCE [LARGE SCALE GENOMIC DNA]</scope>
    <source>
        <strain evidence="10">Bchr_013</strain>
    </source>
</reference>
<accession>A0A8X8BLU3</accession>
<dbReference type="PANTHER" id="PTHR11454">
    <property type="entry name" value="INSULIN/INSULIN GROWTH FACTOR"/>
    <property type="match status" value="1"/>
</dbReference>
<evidence type="ECO:0000256" key="7">
    <source>
        <dbReference type="ARBA" id="ARBA00022702"/>
    </source>
</evidence>
<dbReference type="CDD" id="cd04367">
    <property type="entry name" value="IlGF_insulin_like"/>
    <property type="match status" value="1"/>
</dbReference>
<gene>
    <name evidence="10" type="primary">Ins_1</name>
    <name evidence="10" type="ORF">GTO96_0021843</name>
</gene>
<evidence type="ECO:0000256" key="5">
    <source>
        <dbReference type="ARBA" id="ARBA00022525"/>
    </source>
</evidence>
<comment type="similarity">
    <text evidence="3">Belongs to the insulin family.</text>
</comment>
<keyword evidence="5" id="KW-0964">Secreted</keyword>
<evidence type="ECO:0000256" key="1">
    <source>
        <dbReference type="ARBA" id="ARBA00002985"/>
    </source>
</evidence>
<protein>
    <submittedName>
        <fullName evidence="10">INS protein</fullName>
    </submittedName>
</protein>
<keyword evidence="7" id="KW-0372">Hormone</keyword>
<proteinExistence type="inferred from homology"/>
<keyword evidence="9" id="KW-0119">Carbohydrate metabolism</keyword>
<dbReference type="SUPFAM" id="SSF56994">
    <property type="entry name" value="Insulin-like"/>
    <property type="match status" value="1"/>
</dbReference>
<dbReference type="GO" id="GO:0005615">
    <property type="term" value="C:extracellular space"/>
    <property type="evidence" value="ECO:0007669"/>
    <property type="project" value="TreeGrafter"/>
</dbReference>
<dbReference type="InterPro" id="IPR016179">
    <property type="entry name" value="Insulin-like"/>
</dbReference>
<evidence type="ECO:0000256" key="6">
    <source>
        <dbReference type="ARBA" id="ARBA00022526"/>
    </source>
</evidence>
<comment type="subunit">
    <text evidence="4">Heterodimer of a B chain and an A chain linked by two disulfide bonds.</text>
</comment>
<comment type="subcellular location">
    <subcellularLocation>
        <location evidence="2">Secreted</location>
    </subcellularLocation>
</comment>
<dbReference type="InterPro" id="IPR004825">
    <property type="entry name" value="Insulin"/>
</dbReference>
<dbReference type="Proteomes" id="UP000886611">
    <property type="component" value="Unassembled WGS sequence"/>
</dbReference>
<evidence type="ECO:0000313" key="11">
    <source>
        <dbReference type="Proteomes" id="UP000886611"/>
    </source>
</evidence>
<dbReference type="GO" id="GO:0005179">
    <property type="term" value="F:hormone activity"/>
    <property type="evidence" value="ECO:0007669"/>
    <property type="project" value="UniProtKB-KW"/>
</dbReference>
<dbReference type="GO" id="GO:0006006">
    <property type="term" value="P:glucose metabolic process"/>
    <property type="evidence" value="ECO:0007669"/>
    <property type="project" value="UniProtKB-KW"/>
</dbReference>
<dbReference type="InterPro" id="IPR036438">
    <property type="entry name" value="Insulin-like_sf"/>
</dbReference>
<dbReference type="PANTHER" id="PTHR11454:SF9">
    <property type="entry name" value="INSULIN"/>
    <property type="match status" value="1"/>
</dbReference>
<comment type="caution">
    <text evidence="10">The sequence shown here is derived from an EMBL/GenBank/DDBJ whole genome shotgun (WGS) entry which is preliminary data.</text>
</comment>
<dbReference type="SMART" id="SM00078">
    <property type="entry name" value="IlGF"/>
    <property type="match status" value="1"/>
</dbReference>
<comment type="function">
    <text evidence="1">Insulin decreases blood glucose concentration. It increases cell permeability to monosaccharides, amino acids and fatty acids. It accelerates glycolysis, the pentose phosphate cycle, and glycogen synthesis in liver.</text>
</comment>
<sequence>MVFLQVFFLLVCLVLSPPQAANAAANGHRCSSDLMDALYLVCGDRGFFYITSKSKNDTESSFSFLTGKTGSETEIDGFPFKQQGLDKEKRSIVKQCCDTPCMIWKCTVRKAE</sequence>
<evidence type="ECO:0000313" key="10">
    <source>
        <dbReference type="EMBL" id="KAG2460286.1"/>
    </source>
</evidence>
<organism evidence="10 11">
    <name type="scientific">Polypterus senegalus</name>
    <name type="common">Senegal bichir</name>
    <dbReference type="NCBI Taxonomy" id="55291"/>
    <lineage>
        <taxon>Eukaryota</taxon>
        <taxon>Metazoa</taxon>
        <taxon>Chordata</taxon>
        <taxon>Craniata</taxon>
        <taxon>Vertebrata</taxon>
        <taxon>Euteleostomi</taxon>
        <taxon>Actinopterygii</taxon>
        <taxon>Polypteriformes</taxon>
        <taxon>Polypteridae</taxon>
        <taxon>Polypterus</taxon>
    </lineage>
</organism>
<name>A0A8X8BLU3_POLSE</name>
<feature type="non-terminal residue" evidence="10">
    <location>
        <position position="112"/>
    </location>
</feature>
<evidence type="ECO:0000256" key="9">
    <source>
        <dbReference type="ARBA" id="ARBA00023277"/>
    </source>
</evidence>
<evidence type="ECO:0000256" key="8">
    <source>
        <dbReference type="ARBA" id="ARBA00023157"/>
    </source>
</evidence>
<feature type="non-terminal residue" evidence="10">
    <location>
        <position position="1"/>
    </location>
</feature>
<evidence type="ECO:0000256" key="2">
    <source>
        <dbReference type="ARBA" id="ARBA00004613"/>
    </source>
</evidence>
<dbReference type="EMBL" id="JAATIS010005064">
    <property type="protein sequence ID" value="KAG2460286.1"/>
    <property type="molecule type" value="Genomic_DNA"/>
</dbReference>
<dbReference type="Gene3D" id="1.10.100.10">
    <property type="entry name" value="Insulin-like"/>
    <property type="match status" value="1"/>
</dbReference>
<evidence type="ECO:0000256" key="4">
    <source>
        <dbReference type="ARBA" id="ARBA00011207"/>
    </source>
</evidence>
<dbReference type="AlphaFoldDB" id="A0A8X8BLU3"/>
<keyword evidence="6" id="KW-0313">Glucose metabolism</keyword>
<dbReference type="Pfam" id="PF00049">
    <property type="entry name" value="Insulin"/>
    <property type="match status" value="1"/>
</dbReference>